<sequence>DHSVQIGQEKCLVIVGIRLTDLPPRGQSLRHGDLKLIALLPAKSWTRFQVDQALEQTAVDTGHTPRVIVDDHGADINGGVVLFQQRHPETVEIYDTKHKAACLLKRRLENHQRWREFQTAVGQT</sequence>
<feature type="non-terminal residue" evidence="1">
    <location>
        <position position="124"/>
    </location>
</feature>
<proteinExistence type="predicted"/>
<feature type="non-terminal residue" evidence="1">
    <location>
        <position position="1"/>
    </location>
</feature>
<organism evidence="1">
    <name type="scientific">mine drainage metagenome</name>
    <dbReference type="NCBI Taxonomy" id="410659"/>
    <lineage>
        <taxon>unclassified sequences</taxon>
        <taxon>metagenomes</taxon>
        <taxon>ecological metagenomes</taxon>
    </lineage>
</organism>
<name>T1A7N0_9ZZZZ</name>
<dbReference type="AlphaFoldDB" id="T1A7N0"/>
<reference evidence="1" key="2">
    <citation type="journal article" date="2014" name="ISME J.">
        <title>Microbial stratification in low pH oxic and suboxic macroscopic growths along an acid mine drainage.</title>
        <authorList>
            <person name="Mendez-Garcia C."/>
            <person name="Mesa V."/>
            <person name="Sprenger R.R."/>
            <person name="Richter M."/>
            <person name="Diez M.S."/>
            <person name="Solano J."/>
            <person name="Bargiela R."/>
            <person name="Golyshina O.V."/>
            <person name="Manteca A."/>
            <person name="Ramos J.L."/>
            <person name="Gallego J.R."/>
            <person name="Llorente I."/>
            <person name="Martins Dos Santos V.A."/>
            <person name="Jensen O.N."/>
            <person name="Pelaez A.I."/>
            <person name="Sanchez J."/>
            <person name="Ferrer M."/>
        </authorList>
    </citation>
    <scope>NUCLEOTIDE SEQUENCE</scope>
</reference>
<evidence type="ECO:0000313" key="1">
    <source>
        <dbReference type="EMBL" id="EQD52987.1"/>
    </source>
</evidence>
<dbReference type="EMBL" id="AUZY01006854">
    <property type="protein sequence ID" value="EQD52987.1"/>
    <property type="molecule type" value="Genomic_DNA"/>
</dbReference>
<comment type="caution">
    <text evidence="1">The sequence shown here is derived from an EMBL/GenBank/DDBJ whole genome shotgun (WGS) entry which is preliminary data.</text>
</comment>
<gene>
    <name evidence="1" type="ORF">B1B_10464</name>
</gene>
<reference evidence="1" key="1">
    <citation type="submission" date="2013-08" db="EMBL/GenBank/DDBJ databases">
        <authorList>
            <person name="Mendez C."/>
            <person name="Richter M."/>
            <person name="Ferrer M."/>
            <person name="Sanchez J."/>
        </authorList>
    </citation>
    <scope>NUCLEOTIDE SEQUENCE</scope>
</reference>
<protein>
    <submittedName>
        <fullName evidence="1">Uncharacterized protein</fullName>
    </submittedName>
</protein>
<accession>T1A7N0</accession>